<reference evidence="3 4" key="1">
    <citation type="journal article" date="2019" name="Appl. Microbiol. Biotechnol.">
        <title>Genome sequence of Isaria javanica and comparative genome analysis insights into family S53 peptidase evolution in fungal entomopathogens.</title>
        <authorList>
            <person name="Lin R."/>
            <person name="Zhang X."/>
            <person name="Xin B."/>
            <person name="Zou M."/>
            <person name="Gao Y."/>
            <person name="Qin F."/>
            <person name="Hu Q."/>
            <person name="Xie B."/>
            <person name="Cheng X."/>
        </authorList>
    </citation>
    <scope>NUCLEOTIDE SEQUENCE [LARGE SCALE GENOMIC DNA]</scope>
    <source>
        <strain evidence="3 4">IJ1G</strain>
    </source>
</reference>
<gene>
    <name evidence="3" type="ORF">IF1G_02557</name>
</gene>
<accession>A0A545V9S6</accession>
<organism evidence="3 4">
    <name type="scientific">Cordyceps javanica</name>
    <dbReference type="NCBI Taxonomy" id="43265"/>
    <lineage>
        <taxon>Eukaryota</taxon>
        <taxon>Fungi</taxon>
        <taxon>Dikarya</taxon>
        <taxon>Ascomycota</taxon>
        <taxon>Pezizomycotina</taxon>
        <taxon>Sordariomycetes</taxon>
        <taxon>Hypocreomycetidae</taxon>
        <taxon>Hypocreales</taxon>
        <taxon>Cordycipitaceae</taxon>
        <taxon>Cordyceps</taxon>
    </lineage>
</organism>
<sequence>MNALLFLYDMYQFLQTSCLLWLLLLMAHALAAVGPDGGGGLQEISPAVVRDVDVATFVPVAAVAASSSYSSTSTTEQEHSSRRRRSRPRLQARQQQAGSSCSDEGQWNCMTGSWQRCAAGRWSVTVPCAKGTTCYPAGLTRDLRIQHDGSVNKNGGPPTTTTTSPGARYWASRIGIWGAVLLWCVG</sequence>
<comment type="caution">
    <text evidence="3">The sequence shown here is derived from an EMBL/GenBank/DDBJ whole genome shotgun (WGS) entry which is preliminary data.</text>
</comment>
<keyword evidence="2" id="KW-0732">Signal</keyword>
<dbReference type="AlphaFoldDB" id="A0A545V9S6"/>
<dbReference type="EMBL" id="SPUK01000003">
    <property type="protein sequence ID" value="TQV98477.1"/>
    <property type="molecule type" value="Genomic_DNA"/>
</dbReference>
<feature type="signal peptide" evidence="2">
    <location>
        <begin position="1"/>
        <end position="31"/>
    </location>
</feature>
<evidence type="ECO:0000256" key="1">
    <source>
        <dbReference type="SAM" id="MobiDB-lite"/>
    </source>
</evidence>
<evidence type="ECO:0000313" key="4">
    <source>
        <dbReference type="Proteomes" id="UP000315783"/>
    </source>
</evidence>
<keyword evidence="4" id="KW-1185">Reference proteome</keyword>
<name>A0A545V9S6_9HYPO</name>
<feature type="region of interest" description="Disordered" evidence="1">
    <location>
        <begin position="69"/>
        <end position="105"/>
    </location>
</feature>
<feature type="compositionally biased region" description="Basic residues" evidence="1">
    <location>
        <begin position="81"/>
        <end position="90"/>
    </location>
</feature>
<dbReference type="Proteomes" id="UP000315783">
    <property type="component" value="Unassembled WGS sequence"/>
</dbReference>
<dbReference type="OrthoDB" id="2342176at2759"/>
<protein>
    <submittedName>
        <fullName evidence="3">Uncharacterized protein</fullName>
    </submittedName>
</protein>
<evidence type="ECO:0000313" key="3">
    <source>
        <dbReference type="EMBL" id="TQV98477.1"/>
    </source>
</evidence>
<evidence type="ECO:0000256" key="2">
    <source>
        <dbReference type="SAM" id="SignalP"/>
    </source>
</evidence>
<proteinExistence type="predicted"/>
<feature type="chain" id="PRO_5022113208" evidence="2">
    <location>
        <begin position="32"/>
        <end position="186"/>
    </location>
</feature>